<reference evidence="3 4" key="1">
    <citation type="journal article" date="2023" name="Plants (Basel)">
        <title>Bridging the Gap: Combining Genomics and Transcriptomics Approaches to Understand Stylosanthes scabra, an Orphan Legume from the Brazilian Caatinga.</title>
        <authorList>
            <person name="Ferreira-Neto J.R.C."/>
            <person name="da Silva M.D."/>
            <person name="Binneck E."/>
            <person name="de Melo N.F."/>
            <person name="da Silva R.H."/>
            <person name="de Melo A.L.T.M."/>
            <person name="Pandolfi V."/>
            <person name="Bustamante F.O."/>
            <person name="Brasileiro-Vidal A.C."/>
            <person name="Benko-Iseppon A.M."/>
        </authorList>
    </citation>
    <scope>NUCLEOTIDE SEQUENCE [LARGE SCALE GENOMIC DNA]</scope>
    <source>
        <tissue evidence="3">Leaves</tissue>
    </source>
</reference>
<accession>A0ABU6YNB6</accession>
<proteinExistence type="predicted"/>
<feature type="region of interest" description="Disordered" evidence="1">
    <location>
        <begin position="1"/>
        <end position="20"/>
    </location>
</feature>
<protein>
    <recommendedName>
        <fullName evidence="2">Putative plant transposon protein domain-containing protein</fullName>
    </recommendedName>
</protein>
<evidence type="ECO:0000313" key="4">
    <source>
        <dbReference type="Proteomes" id="UP001341840"/>
    </source>
</evidence>
<feature type="domain" description="Putative plant transposon protein" evidence="2">
    <location>
        <begin position="63"/>
        <end position="187"/>
    </location>
</feature>
<evidence type="ECO:0000256" key="1">
    <source>
        <dbReference type="SAM" id="MobiDB-lite"/>
    </source>
</evidence>
<gene>
    <name evidence="3" type="ORF">PIB30_078009</name>
</gene>
<name>A0ABU6YNB6_9FABA</name>
<dbReference type="Pfam" id="PF20167">
    <property type="entry name" value="Transposase_32"/>
    <property type="match status" value="1"/>
</dbReference>
<dbReference type="InterPro" id="IPR046796">
    <property type="entry name" value="Transposase_32_dom"/>
</dbReference>
<feature type="compositionally biased region" description="Basic residues" evidence="1">
    <location>
        <begin position="1"/>
        <end position="11"/>
    </location>
</feature>
<dbReference type="Proteomes" id="UP001341840">
    <property type="component" value="Unassembled WGS sequence"/>
</dbReference>
<sequence>MASSSRKRKGKTAQNYESAKSKSLFHEDHYNRYTRFREVLPEARIQVDHADFAPMSEQITLKKWQWLTKPIQAVGYSLIREFYANAWIRGKDVIFSPEAIHKVLNLRSKPIPNVVSYYDRKEQNDLRLDDVLRYLCIEGAQWVFHDDGRHHFLRRTDLKPMARGWYEFVIRSIMPTGNHSEVTVEQAGSEKSSLFRESLNVYVMKKKVSIHEDSMIPVEPHINSKWMERVRTERAGRREAPPPEQQNEEAAEIPQAPQFQQGFPPNFMADFNNAMAAMQLQTSQRLDAFQERFDAAQEENRKSFSDINERMDRMDHQLNFLCNTNQMMNENLLFPYQATEFTMREMEQRGIPVTMENMRIQKHREEVMCVEGQRYQKILDEALAQRAKELNKGKARRTQDDSDED</sequence>
<evidence type="ECO:0000313" key="3">
    <source>
        <dbReference type="EMBL" id="MED6211902.1"/>
    </source>
</evidence>
<evidence type="ECO:0000259" key="2">
    <source>
        <dbReference type="Pfam" id="PF20167"/>
    </source>
</evidence>
<comment type="caution">
    <text evidence="3">The sequence shown here is derived from an EMBL/GenBank/DDBJ whole genome shotgun (WGS) entry which is preliminary data.</text>
</comment>
<organism evidence="3 4">
    <name type="scientific">Stylosanthes scabra</name>
    <dbReference type="NCBI Taxonomy" id="79078"/>
    <lineage>
        <taxon>Eukaryota</taxon>
        <taxon>Viridiplantae</taxon>
        <taxon>Streptophyta</taxon>
        <taxon>Embryophyta</taxon>
        <taxon>Tracheophyta</taxon>
        <taxon>Spermatophyta</taxon>
        <taxon>Magnoliopsida</taxon>
        <taxon>eudicotyledons</taxon>
        <taxon>Gunneridae</taxon>
        <taxon>Pentapetalae</taxon>
        <taxon>rosids</taxon>
        <taxon>fabids</taxon>
        <taxon>Fabales</taxon>
        <taxon>Fabaceae</taxon>
        <taxon>Papilionoideae</taxon>
        <taxon>50 kb inversion clade</taxon>
        <taxon>dalbergioids sensu lato</taxon>
        <taxon>Dalbergieae</taxon>
        <taxon>Pterocarpus clade</taxon>
        <taxon>Stylosanthes</taxon>
    </lineage>
</organism>
<dbReference type="EMBL" id="JASCZI010242721">
    <property type="protein sequence ID" value="MED6211902.1"/>
    <property type="molecule type" value="Genomic_DNA"/>
</dbReference>
<keyword evidence="4" id="KW-1185">Reference proteome</keyword>